<reference evidence="1 2" key="1">
    <citation type="journal article" date="2023" name="Sci. Data">
        <title>Genome assembly of the Korean intertidal mud-creeper Batillaria attramentaria.</title>
        <authorList>
            <person name="Patra A.K."/>
            <person name="Ho P.T."/>
            <person name="Jun S."/>
            <person name="Lee S.J."/>
            <person name="Kim Y."/>
            <person name="Won Y.J."/>
        </authorList>
    </citation>
    <scope>NUCLEOTIDE SEQUENCE [LARGE SCALE GENOMIC DNA]</scope>
    <source>
        <strain evidence="1">Wonlab-2016</strain>
    </source>
</reference>
<organism evidence="1 2">
    <name type="scientific">Batillaria attramentaria</name>
    <dbReference type="NCBI Taxonomy" id="370345"/>
    <lineage>
        <taxon>Eukaryota</taxon>
        <taxon>Metazoa</taxon>
        <taxon>Spiralia</taxon>
        <taxon>Lophotrochozoa</taxon>
        <taxon>Mollusca</taxon>
        <taxon>Gastropoda</taxon>
        <taxon>Caenogastropoda</taxon>
        <taxon>Sorbeoconcha</taxon>
        <taxon>Cerithioidea</taxon>
        <taxon>Batillariidae</taxon>
        <taxon>Batillaria</taxon>
    </lineage>
</organism>
<evidence type="ECO:0000313" key="2">
    <source>
        <dbReference type="Proteomes" id="UP001519460"/>
    </source>
</evidence>
<dbReference type="EMBL" id="JACVVK020000011">
    <property type="protein sequence ID" value="KAK7505210.1"/>
    <property type="molecule type" value="Genomic_DNA"/>
</dbReference>
<evidence type="ECO:0000313" key="1">
    <source>
        <dbReference type="EMBL" id="KAK7505210.1"/>
    </source>
</evidence>
<keyword evidence="2" id="KW-1185">Reference proteome</keyword>
<protein>
    <submittedName>
        <fullName evidence="1">Uncharacterized protein</fullName>
    </submittedName>
</protein>
<gene>
    <name evidence="1" type="ORF">BaRGS_00003372</name>
</gene>
<dbReference type="AlphaFoldDB" id="A0ABD0M0A3"/>
<dbReference type="Proteomes" id="UP001519460">
    <property type="component" value="Unassembled WGS sequence"/>
</dbReference>
<sequence>MPVLLAQLLMNMNTALDNDEFHLLGNKHWSVRRLNVYTVRYSNNRCWLVLDTPILDSFKMYGGDILQPVGWLSLLYTRRRVLNRRVLNTKNVDKDKGHKRFLIPTGYAEL</sequence>
<name>A0ABD0M0A3_9CAEN</name>
<proteinExistence type="predicted"/>
<accession>A0ABD0M0A3</accession>
<comment type="caution">
    <text evidence="1">The sequence shown here is derived from an EMBL/GenBank/DDBJ whole genome shotgun (WGS) entry which is preliminary data.</text>
</comment>